<evidence type="ECO:0000313" key="2">
    <source>
        <dbReference type="Proteomes" id="UP000442695"/>
    </source>
</evidence>
<proteinExistence type="predicted"/>
<gene>
    <name evidence="1" type="ORF">GN299_06595</name>
</gene>
<dbReference type="Proteomes" id="UP000442695">
    <property type="component" value="Unassembled WGS sequence"/>
</dbReference>
<evidence type="ECO:0000313" key="1">
    <source>
        <dbReference type="EMBL" id="KAF0255754.1"/>
    </source>
</evidence>
<sequence length="107" mass="11791">MLPSHLLRMISLCISGDYQDPAVRARIKEKCIPFLSKHRRDVLAGSYHGRHARPAGFIRKMTADTTLIRKTLLHVHGMLSAAEATSNVVSFQAAAERRAALRLAATA</sequence>
<dbReference type="EMBL" id="WOWR01000005">
    <property type="protein sequence ID" value="KAF0255754.1"/>
    <property type="molecule type" value="Genomic_DNA"/>
</dbReference>
<dbReference type="AlphaFoldDB" id="A0A7V8J5I5"/>
<reference evidence="1 2" key="1">
    <citation type="submission" date="2019-12" db="EMBL/GenBank/DDBJ databases">
        <authorList>
            <person name="Woiski C."/>
        </authorList>
    </citation>
    <scope>NUCLEOTIDE SEQUENCE [LARGE SCALE GENOMIC DNA]</scope>
    <source>
        <strain evidence="1 2">BOE100</strain>
    </source>
</reference>
<dbReference type="RefSeq" id="WP_156858648.1">
    <property type="nucleotide sequence ID" value="NZ_WOWR01000005.1"/>
</dbReference>
<name>A0A7V8J5I5_PSEPU</name>
<organism evidence="1 2">
    <name type="scientific">Pseudomonas putida</name>
    <name type="common">Arthrobacter siderocapsulatus</name>
    <dbReference type="NCBI Taxonomy" id="303"/>
    <lineage>
        <taxon>Bacteria</taxon>
        <taxon>Pseudomonadati</taxon>
        <taxon>Pseudomonadota</taxon>
        <taxon>Gammaproteobacteria</taxon>
        <taxon>Pseudomonadales</taxon>
        <taxon>Pseudomonadaceae</taxon>
        <taxon>Pseudomonas</taxon>
    </lineage>
</organism>
<comment type="caution">
    <text evidence="1">The sequence shown here is derived from an EMBL/GenBank/DDBJ whole genome shotgun (WGS) entry which is preliminary data.</text>
</comment>
<protein>
    <submittedName>
        <fullName evidence="1">Uncharacterized protein</fullName>
    </submittedName>
</protein>
<accession>A0A7V8J5I5</accession>